<evidence type="ECO:0000313" key="2">
    <source>
        <dbReference type="Proteomes" id="UP001064933"/>
    </source>
</evidence>
<dbReference type="Proteomes" id="UP001064933">
    <property type="component" value="Chromosome"/>
</dbReference>
<sequence>MKFVLIMALALLASCKQHDSPKFNYDESLPFGVWSAGGGRVILIDRKHGYALCDRAQCERGSIRKNGVFGIYLNGFWQMNTAKELLKKGAAAEADLDFTESGVGPDIRNGECRGLPCVAMGSLDASHITFVKIEDW</sequence>
<proteinExistence type="predicted"/>
<organism evidence="1 2">
    <name type="scientific">Roseateles amylovorans</name>
    <dbReference type="NCBI Taxonomy" id="2978473"/>
    <lineage>
        <taxon>Bacteria</taxon>
        <taxon>Pseudomonadati</taxon>
        <taxon>Pseudomonadota</taxon>
        <taxon>Betaproteobacteria</taxon>
        <taxon>Burkholderiales</taxon>
        <taxon>Sphaerotilaceae</taxon>
        <taxon>Roseateles</taxon>
    </lineage>
</organism>
<dbReference type="PROSITE" id="PS51257">
    <property type="entry name" value="PROKAR_LIPOPROTEIN"/>
    <property type="match status" value="1"/>
</dbReference>
<dbReference type="RefSeq" id="WP_261755908.1">
    <property type="nucleotide sequence ID" value="NZ_CP104562.2"/>
</dbReference>
<protein>
    <submittedName>
        <fullName evidence="1">Uncharacterized protein</fullName>
    </submittedName>
</protein>
<keyword evidence="2" id="KW-1185">Reference proteome</keyword>
<name>A0ABY6AWI0_9BURK</name>
<gene>
    <name evidence="1" type="ORF">N4261_13945</name>
</gene>
<evidence type="ECO:0000313" key="1">
    <source>
        <dbReference type="EMBL" id="UXH76176.1"/>
    </source>
</evidence>
<reference evidence="1" key="1">
    <citation type="submission" date="2022-10" db="EMBL/GenBank/DDBJ databases">
        <title>Characterization and whole genome sequencing of a new Roseateles species, isolated from fresh water.</title>
        <authorList>
            <person name="Guliayeva D.Y."/>
            <person name="Akhremchuk A.E."/>
            <person name="Sikolenko M.A."/>
            <person name="Valentovich L.N."/>
            <person name="Sidarenka A.V."/>
        </authorList>
    </citation>
    <scope>NUCLEOTIDE SEQUENCE</scope>
    <source>
        <strain evidence="1">BIM B-1768</strain>
    </source>
</reference>
<accession>A0ABY6AWI0</accession>
<dbReference type="EMBL" id="CP104562">
    <property type="protein sequence ID" value="UXH76176.1"/>
    <property type="molecule type" value="Genomic_DNA"/>
</dbReference>